<dbReference type="Pfam" id="PF01154">
    <property type="entry name" value="HMG_CoA_synt_N"/>
    <property type="match status" value="1"/>
</dbReference>
<evidence type="ECO:0000313" key="7">
    <source>
        <dbReference type="EMBL" id="VEF06136.1"/>
    </source>
</evidence>
<dbReference type="Pfam" id="PF08540">
    <property type="entry name" value="HMG_CoA_synt_C"/>
    <property type="match status" value="1"/>
</dbReference>
<dbReference type="Gene3D" id="3.40.47.10">
    <property type="match status" value="2"/>
</dbReference>
<reference evidence="7 8" key="1">
    <citation type="submission" date="2018-12" db="EMBL/GenBank/DDBJ databases">
        <authorList>
            <consortium name="Pathogen Informatics"/>
        </authorList>
    </citation>
    <scope>NUCLEOTIDE SEQUENCE [LARGE SCALE GENOMIC DNA]</scope>
    <source>
        <strain evidence="7 8">NCTC6180</strain>
    </source>
</reference>
<dbReference type="CDD" id="cd00827">
    <property type="entry name" value="init_cond_enzymes"/>
    <property type="match status" value="1"/>
</dbReference>
<comment type="similarity">
    <text evidence="1">Belongs to the thiolase-like superfamily. HMG-CoA synthase family.</text>
</comment>
<organism evidence="7 8">
    <name type="scientific">Streptococcus equi subsp. zooepidemicus</name>
    <dbReference type="NCBI Taxonomy" id="40041"/>
    <lineage>
        <taxon>Bacteria</taxon>
        <taxon>Bacillati</taxon>
        <taxon>Bacillota</taxon>
        <taxon>Bacilli</taxon>
        <taxon>Lactobacillales</taxon>
        <taxon>Streptococcaceae</taxon>
        <taxon>Streptococcus</taxon>
    </lineage>
</organism>
<dbReference type="PANTHER" id="PTHR43323:SF2">
    <property type="entry name" value="HYDROXYMETHYLGLUTARYL-COA SYNTHASE"/>
    <property type="match status" value="1"/>
</dbReference>
<dbReference type="GO" id="GO:0004421">
    <property type="term" value="F:hydroxymethylglutaryl-CoA synthase activity"/>
    <property type="evidence" value="ECO:0007669"/>
    <property type="project" value="InterPro"/>
</dbReference>
<feature type="binding site" evidence="4">
    <location>
        <position position="150"/>
    </location>
    <ligand>
        <name>(3S)-3-hydroxy-3-methylglutaryl-CoA</name>
        <dbReference type="ChEBI" id="CHEBI:43074"/>
    </ligand>
</feature>
<evidence type="ECO:0000259" key="6">
    <source>
        <dbReference type="Pfam" id="PF08540"/>
    </source>
</evidence>
<dbReference type="InterPro" id="IPR016039">
    <property type="entry name" value="Thiolase-like"/>
</dbReference>
<feature type="binding site" evidence="4">
    <location>
        <position position="249"/>
    </location>
    <ligand>
        <name>(3S)-3-hydroxy-3-methylglutaryl-CoA</name>
        <dbReference type="ChEBI" id="CHEBI:43074"/>
    </ligand>
</feature>
<evidence type="ECO:0000256" key="2">
    <source>
        <dbReference type="ARBA" id="ARBA00022679"/>
    </source>
</evidence>
<keyword evidence="2 7" id="KW-0808">Transferase</keyword>
<proteinExistence type="inferred from homology"/>
<accession>A0A7Z8ZW50</accession>
<feature type="binding site" evidence="4">
    <location>
        <position position="284"/>
    </location>
    <ligand>
        <name>(3S)-3-hydroxy-3-methylglutaryl-CoA</name>
        <dbReference type="ChEBI" id="CHEBI:43074"/>
    </ligand>
</feature>
<feature type="active site" description="Acyl-thioester intermediate" evidence="3">
    <location>
        <position position="118"/>
    </location>
</feature>
<dbReference type="AlphaFoldDB" id="A0A7Z8ZW50"/>
<dbReference type="NCBIfam" id="TIGR01835">
    <property type="entry name" value="HMG-CoA-S_prok"/>
    <property type="match status" value="1"/>
</dbReference>
<gene>
    <name evidence="7" type="primary">pksG</name>
    <name evidence="7" type="ORF">NCTC6180_00690</name>
</gene>
<name>A0A7Z8ZW50_STRSZ</name>
<evidence type="ECO:0000256" key="4">
    <source>
        <dbReference type="PIRSR" id="PIRSR611554-2"/>
    </source>
</evidence>
<feature type="domain" description="Hydroxymethylglutaryl-coenzyme A synthase C-terminal" evidence="6">
    <location>
        <begin position="265"/>
        <end position="357"/>
    </location>
</feature>
<evidence type="ECO:0000313" key="8">
    <source>
        <dbReference type="Proteomes" id="UP000269903"/>
    </source>
</evidence>
<keyword evidence="7" id="KW-0012">Acyltransferase</keyword>
<evidence type="ECO:0000256" key="3">
    <source>
        <dbReference type="PIRSR" id="PIRSR611554-1"/>
    </source>
</evidence>
<protein>
    <submittedName>
        <fullName evidence="7">3-hydroxy-3-methylglutaryl coenzyme A synthase</fullName>
        <ecNumber evidence="7">2.3.3.-</ecNumber>
    </submittedName>
</protein>
<feature type="active site" description="Proton donor/acceptor" evidence="3">
    <location>
        <position position="240"/>
    </location>
</feature>
<dbReference type="InterPro" id="IPR013746">
    <property type="entry name" value="HMG_CoA_synt_C_dom"/>
</dbReference>
<sequence>MDKRRIFMNIGIDKIGFATSQYVLKMEDLALARSTDPAKFHQGLMLDALSIAPVTEDIVTLAASAADQILTKDDKASIDMVILATESSIDQSKAASIYVHQLLDIQPFARSFEIKEACYSATAALDYAKLHVAAHPASKVLVIASDIAKYGIGSAGEPTQGAGSIAMLVTTNPRILQLNHDNVAQTRDVMDFWRPNYSSTPFVNGIYSTKQYLDSLKTTWDKYQEKEGIELSDLAAICFHIPFPKLALKGLHKIMTKSLLADNHKEKLYENFQASIAYSKQIGNIYTGSLYLGLLSLLENSQVLRAGDRIGLFSYGSGAVSELFSGQLVDGYKDMLLTNRQALLDQRQVISVADYEALFYEEPRLDQDGNASFSPYLTGRFALKEIKEHQRIYQDDDKN</sequence>
<dbReference type="EMBL" id="LR134317">
    <property type="protein sequence ID" value="VEF06136.1"/>
    <property type="molecule type" value="Genomic_DNA"/>
</dbReference>
<evidence type="ECO:0000259" key="5">
    <source>
        <dbReference type="Pfam" id="PF01154"/>
    </source>
</evidence>
<evidence type="ECO:0000256" key="1">
    <source>
        <dbReference type="ARBA" id="ARBA00007061"/>
    </source>
</evidence>
<feature type="active site" description="Proton donor/acceptor" evidence="3">
    <location>
        <position position="86"/>
    </location>
</feature>
<dbReference type="InterPro" id="IPR013528">
    <property type="entry name" value="HMG_CoA_synth_N"/>
</dbReference>
<dbReference type="InterPro" id="IPR011554">
    <property type="entry name" value="HMG_CoA_synthase_prok"/>
</dbReference>
<feature type="binding site" evidence="4">
    <location>
        <position position="36"/>
    </location>
    <ligand>
        <name>(3S)-3-hydroxy-3-methylglutaryl-CoA</name>
        <dbReference type="ChEBI" id="CHEBI:43074"/>
    </ligand>
</feature>
<dbReference type="Proteomes" id="UP000269903">
    <property type="component" value="Chromosome"/>
</dbReference>
<dbReference type="PANTHER" id="PTHR43323">
    <property type="entry name" value="3-HYDROXY-3-METHYLGLUTARYL COENZYME A SYNTHASE"/>
    <property type="match status" value="1"/>
</dbReference>
<dbReference type="EC" id="2.3.3.-" evidence="7"/>
<dbReference type="GO" id="GO:0006084">
    <property type="term" value="P:acetyl-CoA metabolic process"/>
    <property type="evidence" value="ECO:0007669"/>
    <property type="project" value="InterPro"/>
</dbReference>
<feature type="domain" description="Hydroxymethylglutaryl-coenzyme A synthase N-terminal" evidence="5">
    <location>
        <begin position="10"/>
        <end position="171"/>
    </location>
</feature>
<dbReference type="SUPFAM" id="SSF53901">
    <property type="entry name" value="Thiolase-like"/>
    <property type="match status" value="2"/>
</dbReference>